<feature type="domain" description="Phorbol-ester/DAG-type" evidence="5">
    <location>
        <begin position="242"/>
        <end position="290"/>
    </location>
</feature>
<feature type="domain" description="Phorbol-ester/DAG-type" evidence="5">
    <location>
        <begin position="8"/>
        <end position="58"/>
    </location>
</feature>
<reference evidence="7 8" key="1">
    <citation type="submission" date="2019-07" db="EMBL/GenBank/DDBJ databases">
        <title>WGS assembly of Gossypium tomentosum.</title>
        <authorList>
            <person name="Chen Z.J."/>
            <person name="Sreedasyam A."/>
            <person name="Ando A."/>
            <person name="Song Q."/>
            <person name="De L."/>
            <person name="Hulse-Kemp A."/>
            <person name="Ding M."/>
            <person name="Ye W."/>
            <person name="Kirkbride R."/>
            <person name="Jenkins J."/>
            <person name="Plott C."/>
            <person name="Lovell J."/>
            <person name="Lin Y.-M."/>
            <person name="Vaughn R."/>
            <person name="Liu B."/>
            <person name="Li W."/>
            <person name="Simpson S."/>
            <person name="Scheffler B."/>
            <person name="Saski C."/>
            <person name="Grover C."/>
            <person name="Hu G."/>
            <person name="Conover J."/>
            <person name="Carlson J."/>
            <person name="Shu S."/>
            <person name="Boston L."/>
            <person name="Williams M."/>
            <person name="Peterson D."/>
            <person name="Mcgee K."/>
            <person name="Jones D."/>
            <person name="Wendel J."/>
            <person name="Stelly D."/>
            <person name="Grimwood J."/>
            <person name="Schmutz J."/>
        </authorList>
    </citation>
    <scope>NUCLEOTIDE SEQUENCE [LARGE SCALE GENOMIC DNA]</scope>
    <source>
        <strain evidence="7">7179.01</strain>
    </source>
</reference>
<dbReference type="Pfam" id="PF03107">
    <property type="entry name" value="C1_2"/>
    <property type="match status" value="8"/>
</dbReference>
<proteinExistence type="predicted"/>
<dbReference type="InterPro" id="IPR001965">
    <property type="entry name" value="Znf_PHD"/>
</dbReference>
<sequence length="679" mass="78083">MKIQHFSHDHRLVFIQAHSVASKAALCLGCEKPVKGWSYACKDCNFYLHKGCAELELAHEIQHPFHPKHRLTRFPKSPYGGANVCDLCGKEFQGFSYSCRACRFDLHINCALLQPSIAENFPNSLHPHPLFFIQNHNNEVESDCFGCQKPLSGPFYHCSDCTPRLNLHAECAELPLEINHPYHRKHPLTLLLQPPSHPQKCGCSLCRIQWSGFVYSCSLCNFELLLADFFSRPPLTDASHEHQWMPISRKISRKMSFICDFCGTAGEHSPYFCATCHLLVHKNCISLPLHIKITRHHHTIFLSYFSRQNQVEDQMCRICFLEVDTSYGSYRCSASECKYVAHARCATDKAIWDGTIVQEGYDERSEEVVHEPSNLITDVVEQIHIGELMVASEIKHSYHDHNLRLISSGKTKDDDSQCDGCKRPLSTPFYSCEQCKFFLHKDCAELPKQLPHPFHKHLLTLSNTRDEGGYSECRACKRCFQGFQYHCYEGCWFRIDIQCMLLSDTLKHPSHEHSLFLVHNNQGTSCSACFVKLDSEDVAYRCMKRCDFSLDVGCATLPLTAWFKYDRHPLTLTYSYDSEPSRLHCDLCEKERKPYHWFYYCANCDNSLHLNCAVGDLPYMKLGNKLKSYHRHPVTVVKNIWNCPPCNVCGELCNGQALKCKEFECSFTVHWGCSCGYRQ</sequence>
<keyword evidence="2" id="KW-0677">Repeat</keyword>
<dbReference type="AlphaFoldDB" id="A0A5D2RDW6"/>
<evidence type="ECO:0008006" key="9">
    <source>
        <dbReference type="Google" id="ProtNLM"/>
    </source>
</evidence>
<feature type="domain" description="Phorbol-ester/DAG-type" evidence="5">
    <location>
        <begin position="69"/>
        <end position="116"/>
    </location>
</feature>
<evidence type="ECO:0000313" key="7">
    <source>
        <dbReference type="EMBL" id="TYI38512.1"/>
    </source>
</evidence>
<dbReference type="InterPro" id="IPR053192">
    <property type="entry name" value="Vacuole_Formation_Reg"/>
</dbReference>
<evidence type="ECO:0000259" key="5">
    <source>
        <dbReference type="SMART" id="SM00109"/>
    </source>
</evidence>
<evidence type="ECO:0000313" key="8">
    <source>
        <dbReference type="Proteomes" id="UP000322667"/>
    </source>
</evidence>
<dbReference type="Gene3D" id="3.30.60.20">
    <property type="match status" value="2"/>
</dbReference>
<feature type="domain" description="Zinc finger PHD-type" evidence="6">
    <location>
        <begin position="584"/>
        <end position="647"/>
    </location>
</feature>
<protein>
    <recommendedName>
        <fullName evidence="9">Phorbol-ester/DAG-type domain-containing protein</fullName>
    </recommendedName>
</protein>
<evidence type="ECO:0000256" key="4">
    <source>
        <dbReference type="ARBA" id="ARBA00022833"/>
    </source>
</evidence>
<feature type="domain" description="Phorbol-ester/DAG-type" evidence="5">
    <location>
        <begin position="296"/>
        <end position="351"/>
    </location>
</feature>
<evidence type="ECO:0000256" key="3">
    <source>
        <dbReference type="ARBA" id="ARBA00022771"/>
    </source>
</evidence>
<dbReference type="InterPro" id="IPR004146">
    <property type="entry name" value="DC1"/>
</dbReference>
<keyword evidence="8" id="KW-1185">Reference proteome</keyword>
<dbReference type="SMART" id="SM00109">
    <property type="entry name" value="C1"/>
    <property type="match status" value="5"/>
</dbReference>
<dbReference type="GO" id="GO:0008270">
    <property type="term" value="F:zinc ion binding"/>
    <property type="evidence" value="ECO:0007669"/>
    <property type="project" value="UniProtKB-KW"/>
</dbReference>
<dbReference type="InterPro" id="IPR002219">
    <property type="entry name" value="PKC_DAG/PE"/>
</dbReference>
<name>A0A5D2RDW6_GOSTO</name>
<dbReference type="SUPFAM" id="SSF57889">
    <property type="entry name" value="Cysteine-rich domain"/>
    <property type="match status" value="6"/>
</dbReference>
<feature type="non-terminal residue" evidence="7">
    <location>
        <position position="679"/>
    </location>
</feature>
<dbReference type="PANTHER" id="PTHR32410">
    <property type="entry name" value="CYSTEINE/HISTIDINE-RICH C1 DOMAIN FAMILY PROTEIN"/>
    <property type="match status" value="1"/>
</dbReference>
<dbReference type="SMART" id="SM00249">
    <property type="entry name" value="PHD"/>
    <property type="match status" value="4"/>
</dbReference>
<dbReference type="PANTHER" id="PTHR32410:SF163">
    <property type="entry name" value="DC1 DOMAIN-CONTAINING PROTEIN"/>
    <property type="match status" value="1"/>
</dbReference>
<feature type="domain" description="Zinc finger PHD-type" evidence="6">
    <location>
        <begin position="417"/>
        <end position="477"/>
    </location>
</feature>
<gene>
    <name evidence="7" type="ORF">ES332_A02G032900v1</name>
</gene>
<keyword evidence="4" id="KW-0862">Zinc</keyword>
<dbReference type="EMBL" id="CM017611">
    <property type="protein sequence ID" value="TYI38512.1"/>
    <property type="molecule type" value="Genomic_DNA"/>
</dbReference>
<dbReference type="Proteomes" id="UP000322667">
    <property type="component" value="Chromosome A02"/>
</dbReference>
<keyword evidence="3" id="KW-0863">Zinc-finger</keyword>
<evidence type="ECO:0000256" key="1">
    <source>
        <dbReference type="ARBA" id="ARBA00022723"/>
    </source>
</evidence>
<accession>A0A5D2RDW6</accession>
<organism evidence="7 8">
    <name type="scientific">Gossypium tomentosum</name>
    <name type="common">Hawaiian cotton</name>
    <name type="synonym">Gossypium sandvicense</name>
    <dbReference type="NCBI Taxonomy" id="34277"/>
    <lineage>
        <taxon>Eukaryota</taxon>
        <taxon>Viridiplantae</taxon>
        <taxon>Streptophyta</taxon>
        <taxon>Embryophyta</taxon>
        <taxon>Tracheophyta</taxon>
        <taxon>Spermatophyta</taxon>
        <taxon>Magnoliopsida</taxon>
        <taxon>eudicotyledons</taxon>
        <taxon>Gunneridae</taxon>
        <taxon>Pentapetalae</taxon>
        <taxon>rosids</taxon>
        <taxon>malvids</taxon>
        <taxon>Malvales</taxon>
        <taxon>Malvaceae</taxon>
        <taxon>Malvoideae</taxon>
        <taxon>Gossypium</taxon>
    </lineage>
</organism>
<keyword evidence="1" id="KW-0479">Metal-binding</keyword>
<evidence type="ECO:0000256" key="2">
    <source>
        <dbReference type="ARBA" id="ARBA00022737"/>
    </source>
</evidence>
<feature type="domain" description="Phorbol-ester/DAG-type" evidence="5">
    <location>
        <begin position="399"/>
        <end position="449"/>
    </location>
</feature>
<feature type="domain" description="Zinc finger PHD-type" evidence="6">
    <location>
        <begin position="26"/>
        <end position="103"/>
    </location>
</feature>
<dbReference type="InterPro" id="IPR046349">
    <property type="entry name" value="C1-like_sf"/>
</dbReference>
<feature type="domain" description="Zinc finger PHD-type" evidence="6">
    <location>
        <begin position="258"/>
        <end position="320"/>
    </location>
</feature>
<evidence type="ECO:0000259" key="6">
    <source>
        <dbReference type="SMART" id="SM00249"/>
    </source>
</evidence>